<dbReference type="EMBL" id="CADCTO010000031">
    <property type="protein sequence ID" value="CAA9216396.1"/>
    <property type="molecule type" value="Genomic_DNA"/>
</dbReference>
<evidence type="ECO:0000256" key="7">
    <source>
        <dbReference type="ARBA" id="ARBA00023004"/>
    </source>
</evidence>
<dbReference type="InterPro" id="IPR005067">
    <property type="entry name" value="Fatty_acid_desaturase-2"/>
</dbReference>
<evidence type="ECO:0000256" key="3">
    <source>
        <dbReference type="ARBA" id="ARBA00022516"/>
    </source>
</evidence>
<keyword evidence="3" id="KW-0444">Lipid biosynthesis</keyword>
<keyword evidence="8" id="KW-0443">Lipid metabolism</keyword>
<dbReference type="GO" id="GO:0045300">
    <property type="term" value="F:stearoyl-[ACP] desaturase activity"/>
    <property type="evidence" value="ECO:0007669"/>
    <property type="project" value="InterPro"/>
</dbReference>
<keyword evidence="6" id="KW-0560">Oxidoreductase</keyword>
<evidence type="ECO:0000256" key="8">
    <source>
        <dbReference type="ARBA" id="ARBA00023098"/>
    </source>
</evidence>
<evidence type="ECO:0000256" key="6">
    <source>
        <dbReference type="ARBA" id="ARBA00023002"/>
    </source>
</evidence>
<dbReference type="InterPro" id="IPR012348">
    <property type="entry name" value="RNR-like"/>
</dbReference>
<evidence type="ECO:0000256" key="9">
    <source>
        <dbReference type="ARBA" id="ARBA00023160"/>
    </source>
</evidence>
<proteinExistence type="inferred from homology"/>
<reference evidence="10" key="1">
    <citation type="submission" date="2020-02" db="EMBL/GenBank/DDBJ databases">
        <authorList>
            <person name="Meier V. D."/>
        </authorList>
    </citation>
    <scope>NUCLEOTIDE SEQUENCE</scope>
    <source>
        <strain evidence="10">AVDCRST_MAG63</strain>
    </source>
</reference>
<evidence type="ECO:0000313" key="10">
    <source>
        <dbReference type="EMBL" id="CAA9216396.1"/>
    </source>
</evidence>
<organism evidence="10">
    <name type="scientific">uncultured Armatimonadetes bacterium</name>
    <dbReference type="NCBI Taxonomy" id="157466"/>
    <lineage>
        <taxon>Bacteria</taxon>
        <taxon>Bacillati</taxon>
        <taxon>Armatimonadota</taxon>
        <taxon>environmental samples</taxon>
    </lineage>
</organism>
<keyword evidence="5" id="KW-0276">Fatty acid metabolism</keyword>
<dbReference type="SUPFAM" id="SSF47240">
    <property type="entry name" value="Ferritin-like"/>
    <property type="match status" value="1"/>
</dbReference>
<evidence type="ECO:0000256" key="1">
    <source>
        <dbReference type="ARBA" id="ARBA00001954"/>
    </source>
</evidence>
<evidence type="ECO:0000256" key="4">
    <source>
        <dbReference type="ARBA" id="ARBA00022723"/>
    </source>
</evidence>
<sequence length="245" mass="28303">MAGESSGVGRITNVTTETMTTIAMLDRATEDVLFSRFAEYFRVGEQERRWNLWEDVPWDQVNPRADDALTEAVLAAYVDELFLPDRAAQILHRLRSSRGRAWFIARWTYEEGKHLLALSEWLLQSGKRSDEELKEFSDRVLSETTWEPILDDPTTTMVQTLAHELGEIERYRKLEQDAQAQNDGALAAVCRRLLSDEEAHRAFFREALLLIREREPDLVEQAVRRVAAAPETERFGPALREELRI</sequence>
<evidence type="ECO:0000256" key="5">
    <source>
        <dbReference type="ARBA" id="ARBA00022832"/>
    </source>
</evidence>
<accession>A0A6J4H7K1</accession>
<comment type="cofactor">
    <cofactor evidence="1">
        <name>Fe(2+)</name>
        <dbReference type="ChEBI" id="CHEBI:29033"/>
    </cofactor>
</comment>
<dbReference type="Pfam" id="PF03405">
    <property type="entry name" value="FA_desaturase_2"/>
    <property type="match status" value="1"/>
</dbReference>
<dbReference type="Gene3D" id="1.10.620.20">
    <property type="entry name" value="Ribonucleotide Reductase, subunit A"/>
    <property type="match status" value="1"/>
</dbReference>
<keyword evidence="7" id="KW-0408">Iron</keyword>
<evidence type="ECO:0000256" key="2">
    <source>
        <dbReference type="ARBA" id="ARBA00008749"/>
    </source>
</evidence>
<evidence type="ECO:0008006" key="11">
    <source>
        <dbReference type="Google" id="ProtNLM"/>
    </source>
</evidence>
<dbReference type="AlphaFoldDB" id="A0A6J4H7K1"/>
<dbReference type="InterPro" id="IPR009078">
    <property type="entry name" value="Ferritin-like_SF"/>
</dbReference>
<dbReference type="GO" id="GO:0046872">
    <property type="term" value="F:metal ion binding"/>
    <property type="evidence" value="ECO:0007669"/>
    <property type="project" value="UniProtKB-KW"/>
</dbReference>
<gene>
    <name evidence="10" type="ORF">AVDCRST_MAG63-252</name>
</gene>
<protein>
    <recommendedName>
        <fullName evidence="11">Acyl-ACP desaturase, Stearoyl-ACP desaturase</fullName>
    </recommendedName>
</protein>
<keyword evidence="4" id="KW-0479">Metal-binding</keyword>
<name>A0A6J4H7K1_9BACT</name>
<keyword evidence="9" id="KW-0275">Fatty acid biosynthesis</keyword>
<comment type="similarity">
    <text evidence="2">Belongs to the fatty acid desaturase type 2 family.</text>
</comment>
<dbReference type="GO" id="GO:0006633">
    <property type="term" value="P:fatty acid biosynthetic process"/>
    <property type="evidence" value="ECO:0007669"/>
    <property type="project" value="UniProtKB-KW"/>
</dbReference>